<keyword evidence="2 5" id="KW-0812">Transmembrane</keyword>
<evidence type="ECO:0000256" key="4">
    <source>
        <dbReference type="ARBA" id="ARBA00023136"/>
    </source>
</evidence>
<gene>
    <name evidence="6" type="ORF">RQP52_05920</name>
</gene>
<keyword evidence="4 5" id="KW-0472">Membrane</keyword>
<feature type="transmembrane region" description="Helical" evidence="5">
    <location>
        <begin position="95"/>
        <end position="114"/>
    </location>
</feature>
<dbReference type="EMBL" id="JAWCUD010000001">
    <property type="protein sequence ID" value="MDU0200619.1"/>
    <property type="molecule type" value="Genomic_DNA"/>
</dbReference>
<dbReference type="InterPro" id="IPR032808">
    <property type="entry name" value="DoxX"/>
</dbReference>
<evidence type="ECO:0000256" key="3">
    <source>
        <dbReference type="ARBA" id="ARBA00022989"/>
    </source>
</evidence>
<name>A0ABU3R977_9BACL</name>
<reference evidence="6 7" key="1">
    <citation type="submission" date="2023-10" db="EMBL/GenBank/DDBJ databases">
        <title>Paenibacillus strain PFR10 Genome sequencing and assembly.</title>
        <authorList>
            <person name="Kim I."/>
        </authorList>
    </citation>
    <scope>NUCLEOTIDE SEQUENCE [LARGE SCALE GENOMIC DNA]</scope>
    <source>
        <strain evidence="6 7">PFR10</strain>
    </source>
</reference>
<feature type="transmembrane region" description="Helical" evidence="5">
    <location>
        <begin position="7"/>
        <end position="25"/>
    </location>
</feature>
<evidence type="ECO:0000256" key="2">
    <source>
        <dbReference type="ARBA" id="ARBA00022692"/>
    </source>
</evidence>
<evidence type="ECO:0000313" key="7">
    <source>
        <dbReference type="Proteomes" id="UP001260980"/>
    </source>
</evidence>
<proteinExistence type="predicted"/>
<comment type="caution">
    <text evidence="6">The sequence shown here is derived from an EMBL/GenBank/DDBJ whole genome shotgun (WGS) entry which is preliminary data.</text>
</comment>
<accession>A0ABU3R977</accession>
<evidence type="ECO:0000256" key="5">
    <source>
        <dbReference type="SAM" id="Phobius"/>
    </source>
</evidence>
<keyword evidence="3 5" id="KW-1133">Transmembrane helix</keyword>
<dbReference type="RefSeq" id="WP_315950044.1">
    <property type="nucleotide sequence ID" value="NZ_JAWCUD010000001.1"/>
</dbReference>
<dbReference type="Pfam" id="PF13564">
    <property type="entry name" value="DoxX_2"/>
    <property type="match status" value="1"/>
</dbReference>
<keyword evidence="7" id="KW-1185">Reference proteome</keyword>
<evidence type="ECO:0000313" key="6">
    <source>
        <dbReference type="EMBL" id="MDU0200619.1"/>
    </source>
</evidence>
<sequence length="137" mass="15198">MKKITIPYWIFTVLVVLFMGMGAIGDTVKAASAVELFKHLGYPDYLLPFLGIAKILGVIAILIPGFPRIKEWAYAGLIFDLTGAAYSTIAVDSFMAVLGFLPGYIIIAGSYIYYHKRQKAGMLSQTNQVMRVERRTV</sequence>
<feature type="transmembrane region" description="Helical" evidence="5">
    <location>
        <begin position="45"/>
        <end position="65"/>
    </location>
</feature>
<comment type="subcellular location">
    <subcellularLocation>
        <location evidence="1">Membrane</location>
        <topology evidence="1">Multi-pass membrane protein</topology>
    </subcellularLocation>
</comment>
<protein>
    <submittedName>
        <fullName evidence="6">DoxX family protein</fullName>
    </submittedName>
</protein>
<organism evidence="6 7">
    <name type="scientific">Paenibacillus violae</name>
    <dbReference type="NCBI Taxonomy" id="3077234"/>
    <lineage>
        <taxon>Bacteria</taxon>
        <taxon>Bacillati</taxon>
        <taxon>Bacillota</taxon>
        <taxon>Bacilli</taxon>
        <taxon>Bacillales</taxon>
        <taxon>Paenibacillaceae</taxon>
        <taxon>Paenibacillus</taxon>
    </lineage>
</organism>
<feature type="transmembrane region" description="Helical" evidence="5">
    <location>
        <begin position="72"/>
        <end position="89"/>
    </location>
</feature>
<evidence type="ECO:0000256" key="1">
    <source>
        <dbReference type="ARBA" id="ARBA00004141"/>
    </source>
</evidence>
<dbReference type="Proteomes" id="UP001260980">
    <property type="component" value="Unassembled WGS sequence"/>
</dbReference>
<dbReference type="InterPro" id="IPR016944">
    <property type="entry name" value="UCP030066"/>
</dbReference>
<dbReference type="PIRSF" id="PIRSF030066">
    <property type="entry name" value="UCP030066"/>
    <property type="match status" value="1"/>
</dbReference>